<evidence type="ECO:0000313" key="3">
    <source>
        <dbReference type="Proteomes" id="UP001499851"/>
    </source>
</evidence>
<dbReference type="Pfam" id="PF18029">
    <property type="entry name" value="Glyoxalase_6"/>
    <property type="match status" value="1"/>
</dbReference>
<keyword evidence="3" id="KW-1185">Reference proteome</keyword>
<dbReference type="PANTHER" id="PTHR35908">
    <property type="entry name" value="HYPOTHETICAL FUSION PROTEIN"/>
    <property type="match status" value="1"/>
</dbReference>
<name>A0ABP4S4M2_9ACTN</name>
<sequence length="128" mass="14306">MVSRINQVTFDSRDGYTLCQWWKQVTGYTENPEFPNSPDDDENYIGPGGERGGLLFIDVPEGKSVKNRLHLDLSPTAGTRDEEVERLLALGATLHEDHRKENGAGWVTLRDPEGNEFCVERSDAELAG</sequence>
<comment type="caution">
    <text evidence="2">The sequence shown here is derived from an EMBL/GenBank/DDBJ whole genome shotgun (WGS) entry which is preliminary data.</text>
</comment>
<protein>
    <submittedName>
        <fullName evidence="2">VOC family protein</fullName>
    </submittedName>
</protein>
<dbReference type="InterPro" id="IPR029068">
    <property type="entry name" value="Glyas_Bleomycin-R_OHBP_Dase"/>
</dbReference>
<dbReference type="Gene3D" id="3.10.180.10">
    <property type="entry name" value="2,3-Dihydroxybiphenyl 1,2-Dioxygenase, domain 1"/>
    <property type="match status" value="1"/>
</dbReference>
<dbReference type="RefSeq" id="WP_344481651.1">
    <property type="nucleotide sequence ID" value="NZ_BAAAQF010000003.1"/>
</dbReference>
<proteinExistence type="predicted"/>
<feature type="domain" description="Glyoxalase-like" evidence="1">
    <location>
        <begin position="7"/>
        <end position="119"/>
    </location>
</feature>
<gene>
    <name evidence="2" type="ORF">GCM10009830_06510</name>
</gene>
<dbReference type="CDD" id="cd06587">
    <property type="entry name" value="VOC"/>
    <property type="match status" value="1"/>
</dbReference>
<accession>A0ABP4S4M2</accession>
<organism evidence="2 3">
    <name type="scientific">Glycomyces endophyticus</name>
    <dbReference type="NCBI Taxonomy" id="480996"/>
    <lineage>
        <taxon>Bacteria</taxon>
        <taxon>Bacillati</taxon>
        <taxon>Actinomycetota</taxon>
        <taxon>Actinomycetes</taxon>
        <taxon>Glycomycetales</taxon>
        <taxon>Glycomycetaceae</taxon>
        <taxon>Glycomyces</taxon>
    </lineage>
</organism>
<dbReference type="EMBL" id="BAAAQF010000003">
    <property type="protein sequence ID" value="GAA1663726.1"/>
    <property type="molecule type" value="Genomic_DNA"/>
</dbReference>
<reference evidence="3" key="1">
    <citation type="journal article" date="2019" name="Int. J. Syst. Evol. Microbiol.">
        <title>The Global Catalogue of Microorganisms (GCM) 10K type strain sequencing project: providing services to taxonomists for standard genome sequencing and annotation.</title>
        <authorList>
            <consortium name="The Broad Institute Genomics Platform"/>
            <consortium name="The Broad Institute Genome Sequencing Center for Infectious Disease"/>
            <person name="Wu L."/>
            <person name="Ma J."/>
        </authorList>
    </citation>
    <scope>NUCLEOTIDE SEQUENCE [LARGE SCALE GENOMIC DNA]</scope>
    <source>
        <strain evidence="3">JCM 16001</strain>
    </source>
</reference>
<evidence type="ECO:0000259" key="1">
    <source>
        <dbReference type="Pfam" id="PF18029"/>
    </source>
</evidence>
<dbReference type="SUPFAM" id="SSF54593">
    <property type="entry name" value="Glyoxalase/Bleomycin resistance protein/Dihydroxybiphenyl dioxygenase"/>
    <property type="match status" value="1"/>
</dbReference>
<dbReference type="Proteomes" id="UP001499851">
    <property type="component" value="Unassembled WGS sequence"/>
</dbReference>
<evidence type="ECO:0000313" key="2">
    <source>
        <dbReference type="EMBL" id="GAA1663726.1"/>
    </source>
</evidence>
<dbReference type="InterPro" id="IPR041581">
    <property type="entry name" value="Glyoxalase_6"/>
</dbReference>
<dbReference type="PANTHER" id="PTHR35908:SF1">
    <property type="entry name" value="CONSERVED PROTEIN"/>
    <property type="match status" value="1"/>
</dbReference>